<gene>
    <name evidence="4" type="ordered locus">Caci_5664</name>
</gene>
<dbReference type="GO" id="GO:0016020">
    <property type="term" value="C:membrane"/>
    <property type="evidence" value="ECO:0007669"/>
    <property type="project" value="InterPro"/>
</dbReference>
<dbReference type="Pfam" id="PF04030">
    <property type="entry name" value="ALO"/>
    <property type="match status" value="1"/>
</dbReference>
<dbReference type="AlphaFoldDB" id="C7QC75"/>
<dbReference type="STRING" id="479433.Caci_5664"/>
<dbReference type="GO" id="GO:0003885">
    <property type="term" value="F:D-arabinono-1,4-lactone oxidase activity"/>
    <property type="evidence" value="ECO:0007669"/>
    <property type="project" value="InterPro"/>
</dbReference>
<protein>
    <submittedName>
        <fullName evidence="4">FAD linked oxidase domain protein</fullName>
    </submittedName>
</protein>
<dbReference type="Proteomes" id="UP000000851">
    <property type="component" value="Chromosome"/>
</dbReference>
<dbReference type="InterPro" id="IPR007173">
    <property type="entry name" value="ALO_C"/>
</dbReference>
<dbReference type="PANTHER" id="PTHR43762:SF1">
    <property type="entry name" value="D-ARABINONO-1,4-LACTONE OXIDASE"/>
    <property type="match status" value="1"/>
</dbReference>
<evidence type="ECO:0000313" key="4">
    <source>
        <dbReference type="EMBL" id="ACU74523.1"/>
    </source>
</evidence>
<dbReference type="InterPro" id="IPR016166">
    <property type="entry name" value="FAD-bd_PCMH"/>
</dbReference>
<dbReference type="InterPro" id="IPR016169">
    <property type="entry name" value="FAD-bd_PCMH_sub2"/>
</dbReference>
<evidence type="ECO:0000256" key="2">
    <source>
        <dbReference type="SAM" id="MobiDB-lite"/>
    </source>
</evidence>
<name>C7QC75_CATAD</name>
<feature type="region of interest" description="Disordered" evidence="2">
    <location>
        <begin position="1"/>
        <end position="21"/>
    </location>
</feature>
<keyword evidence="1" id="KW-0560">Oxidoreductase</keyword>
<dbReference type="InParanoid" id="C7QC75"/>
<dbReference type="EMBL" id="CP001700">
    <property type="protein sequence ID" value="ACU74523.1"/>
    <property type="molecule type" value="Genomic_DNA"/>
</dbReference>
<dbReference type="HOGENOM" id="CLU_032465_0_0_11"/>
<dbReference type="Gene3D" id="1.10.45.10">
    <property type="entry name" value="Vanillyl-alcohol Oxidase, Chain A, domain 4"/>
    <property type="match status" value="1"/>
</dbReference>
<dbReference type="eggNOG" id="COG0277">
    <property type="taxonomic scope" value="Bacteria"/>
</dbReference>
<proteinExistence type="predicted"/>
<accession>C7QC75</accession>
<dbReference type="PROSITE" id="PS51387">
    <property type="entry name" value="FAD_PCMH"/>
    <property type="match status" value="1"/>
</dbReference>
<feature type="domain" description="FAD-binding PCMH-type" evidence="3">
    <location>
        <begin position="31"/>
        <end position="201"/>
    </location>
</feature>
<dbReference type="PANTHER" id="PTHR43762">
    <property type="entry name" value="L-GULONOLACTONE OXIDASE"/>
    <property type="match status" value="1"/>
</dbReference>
<dbReference type="OrthoDB" id="143770at2"/>
<dbReference type="InterPro" id="IPR016171">
    <property type="entry name" value="Vanillyl_alc_oxidase_C-sub2"/>
</dbReference>
<dbReference type="InterPro" id="IPR006094">
    <property type="entry name" value="Oxid_FAD_bind_N"/>
</dbReference>
<dbReference type="RefSeq" id="WP_015794252.1">
    <property type="nucleotide sequence ID" value="NC_013131.1"/>
</dbReference>
<dbReference type="GO" id="GO:0071949">
    <property type="term" value="F:FAD binding"/>
    <property type="evidence" value="ECO:0007669"/>
    <property type="project" value="InterPro"/>
</dbReference>
<dbReference type="Gene3D" id="3.30.465.10">
    <property type="match status" value="1"/>
</dbReference>
<dbReference type="InterPro" id="IPR036318">
    <property type="entry name" value="FAD-bd_PCMH-like_sf"/>
</dbReference>
<dbReference type="SUPFAM" id="SSF56176">
    <property type="entry name" value="FAD-binding/transporter-associated domain-like"/>
    <property type="match status" value="1"/>
</dbReference>
<evidence type="ECO:0000256" key="1">
    <source>
        <dbReference type="ARBA" id="ARBA00023002"/>
    </source>
</evidence>
<dbReference type="Pfam" id="PF01565">
    <property type="entry name" value="FAD_binding_4"/>
    <property type="match status" value="1"/>
</dbReference>
<organism evidence="4 5">
    <name type="scientific">Catenulispora acidiphila (strain DSM 44928 / JCM 14897 / NBRC 102108 / NRRL B-24433 / ID139908)</name>
    <dbReference type="NCBI Taxonomy" id="479433"/>
    <lineage>
        <taxon>Bacteria</taxon>
        <taxon>Bacillati</taxon>
        <taxon>Actinomycetota</taxon>
        <taxon>Actinomycetes</taxon>
        <taxon>Catenulisporales</taxon>
        <taxon>Catenulisporaceae</taxon>
        <taxon>Catenulispora</taxon>
    </lineage>
</organism>
<dbReference type="KEGG" id="cai:Caci_5664"/>
<evidence type="ECO:0000313" key="5">
    <source>
        <dbReference type="Proteomes" id="UP000000851"/>
    </source>
</evidence>
<reference evidence="4 5" key="1">
    <citation type="journal article" date="2009" name="Stand. Genomic Sci.">
        <title>Complete genome sequence of Catenulispora acidiphila type strain (ID 139908).</title>
        <authorList>
            <person name="Copeland A."/>
            <person name="Lapidus A."/>
            <person name="Glavina Del Rio T."/>
            <person name="Nolan M."/>
            <person name="Lucas S."/>
            <person name="Chen F."/>
            <person name="Tice H."/>
            <person name="Cheng J.F."/>
            <person name="Bruce D."/>
            <person name="Goodwin L."/>
            <person name="Pitluck S."/>
            <person name="Mikhailova N."/>
            <person name="Pati A."/>
            <person name="Ivanova N."/>
            <person name="Mavromatis K."/>
            <person name="Chen A."/>
            <person name="Palaniappan K."/>
            <person name="Chain P."/>
            <person name="Land M."/>
            <person name="Hauser L."/>
            <person name="Chang Y.J."/>
            <person name="Jeffries C.D."/>
            <person name="Chertkov O."/>
            <person name="Brettin T."/>
            <person name="Detter J.C."/>
            <person name="Han C."/>
            <person name="Ali Z."/>
            <person name="Tindall B.J."/>
            <person name="Goker M."/>
            <person name="Bristow J."/>
            <person name="Eisen J.A."/>
            <person name="Markowitz V."/>
            <person name="Hugenholtz P."/>
            <person name="Kyrpides N.C."/>
            <person name="Klenk H.P."/>
        </authorList>
    </citation>
    <scope>NUCLEOTIDE SEQUENCE [LARGE SCALE GENOMIC DNA]</scope>
    <source>
        <strain evidence="5">DSM 44928 / JCM 14897 / NBRC 102108 / NRRL B-24433 / ID139908</strain>
    </source>
</reference>
<sequence>MNRDVRDVAVPQQSSTGTGVHSERLYGWGMTSPSVADVADPTALDQLAELVAGAGPRGVIARGLGRSYGDPAQNGGGRVVRTTSLNKILNIDIERGIVTAQAGVSLHQLMDTMLPLGWFVPVTPGTRYVTVGGAIGADIHGKNHHSAGTFGQHVLSMDLLGADGQIRTLTPATEPELFWATAGGMGLTGIVTQATIAFKKVETARIKADIWRAPDLDGVLAELAATDEKYPYTVAWIDCLSTGRNLGRSVLTCGDFAKLDELPAKARREPRKFAPLSLGKVPPVPVSGLLNKMTGRAFNEMWFRKAPVRKEGVIQGVGAFFHPLDGIMEWNRVYGPAGFLQWQFVVPFGAEDTLRQIVEQISAHGAPAALTVLKRFGEGSPGYLSFPSKGWTLALDFPTNTPGLAQLLDDMDEKVLEAGGRLYLAKDSRMRPELMAEMYPRLEAFRKLRAEIDPHQVFMSDQARRLHL</sequence>
<keyword evidence="5" id="KW-1185">Reference proteome</keyword>
<dbReference type="InterPro" id="IPR010031">
    <property type="entry name" value="FAD_lactone_oxidase-like"/>
</dbReference>
<evidence type="ECO:0000259" key="3">
    <source>
        <dbReference type="PROSITE" id="PS51387"/>
    </source>
</evidence>